<dbReference type="EMBL" id="SFCI01003272">
    <property type="protein sequence ID" value="TFY73127.1"/>
    <property type="molecule type" value="Genomic_DNA"/>
</dbReference>
<dbReference type="STRING" id="135208.A0A4Y9ZGG8"/>
<dbReference type="InterPro" id="IPR009003">
    <property type="entry name" value="Peptidase_S1_PA"/>
</dbReference>
<gene>
    <name evidence="1" type="ORF">EWM64_g10885</name>
</gene>
<dbReference type="AlphaFoldDB" id="A0A4Y9ZGG8"/>
<evidence type="ECO:0000313" key="2">
    <source>
        <dbReference type="Proteomes" id="UP000298061"/>
    </source>
</evidence>
<dbReference type="SUPFAM" id="SSF50494">
    <property type="entry name" value="Trypsin-like serine proteases"/>
    <property type="match status" value="1"/>
</dbReference>
<sequence length="457" mass="49878">MSGFTSLVALPREISFQRGPFLPPPPRVSDEETKLYYAGLPSKPVLVARTGTTPYEAPTGPEAYSKLKELRIVGDHEITEIWEDDLAFKSSGNVILWIGVKPDSLSYEVGIDVALQCKGLLVDRGINDVDVEIRQSEVIRSAGPQLFQPTFDINPTVDVREPFTATVGIPICAQSTPWAEGTGGFFLDEGKRLLLATARHVVFPQTDNNLFEHKSESQRRHNVLVLSEASFQQHLLSIQDQIKAQDINIRYQMKRIEKVVVREDDGAVMEHEDAQSVLKKVEAKPHFGPFFSPSIAVGTGTEQYTQDVAVIDIDASKIDPSSFAGNVIDLGTKFPPDVLTAMMYPNPRNSHNFDYPGDRLLSLRGTITDDEMRKPTMYDQKNDRCIMVIKSGAFSAKGDSGSVVVDGAGRIGGIPTGGGGTTDSSDVTYATPIGFVLKTIHGNKPLAKAYPKSGPSA</sequence>
<dbReference type="OrthoDB" id="5424209at2759"/>
<protein>
    <recommendedName>
        <fullName evidence="3">Peptidase S1 domain-containing protein</fullName>
    </recommendedName>
</protein>
<keyword evidence="2" id="KW-1185">Reference proteome</keyword>
<evidence type="ECO:0000313" key="1">
    <source>
        <dbReference type="EMBL" id="TFY73127.1"/>
    </source>
</evidence>
<accession>A0A4Y9ZGG8</accession>
<proteinExistence type="predicted"/>
<comment type="caution">
    <text evidence="1">The sequence shown here is derived from an EMBL/GenBank/DDBJ whole genome shotgun (WGS) entry which is preliminary data.</text>
</comment>
<name>A0A4Y9ZGG8_9AGAM</name>
<evidence type="ECO:0008006" key="3">
    <source>
        <dbReference type="Google" id="ProtNLM"/>
    </source>
</evidence>
<organism evidence="1 2">
    <name type="scientific">Hericium alpestre</name>
    <dbReference type="NCBI Taxonomy" id="135208"/>
    <lineage>
        <taxon>Eukaryota</taxon>
        <taxon>Fungi</taxon>
        <taxon>Dikarya</taxon>
        <taxon>Basidiomycota</taxon>
        <taxon>Agaricomycotina</taxon>
        <taxon>Agaricomycetes</taxon>
        <taxon>Russulales</taxon>
        <taxon>Hericiaceae</taxon>
        <taxon>Hericium</taxon>
    </lineage>
</organism>
<reference evidence="1 2" key="1">
    <citation type="submission" date="2019-02" db="EMBL/GenBank/DDBJ databases">
        <title>Genome sequencing of the rare red list fungi Hericium alpestre (H. flagellum).</title>
        <authorList>
            <person name="Buettner E."/>
            <person name="Kellner H."/>
        </authorList>
    </citation>
    <scope>NUCLEOTIDE SEQUENCE [LARGE SCALE GENOMIC DNA]</scope>
    <source>
        <strain evidence="1 2">DSM 108284</strain>
    </source>
</reference>
<dbReference type="Proteomes" id="UP000298061">
    <property type="component" value="Unassembled WGS sequence"/>
</dbReference>